<dbReference type="PANTHER" id="PTHR10688">
    <property type="entry name" value="PWWP DOMAIN-CONTAINING PROTEIN"/>
    <property type="match status" value="1"/>
</dbReference>
<dbReference type="Gene3D" id="1.20.930.10">
    <property type="entry name" value="Conserved domain common to transcription factors TFIIS, elongin A, CRSP70"/>
    <property type="match status" value="1"/>
</dbReference>
<dbReference type="InterPro" id="IPR035441">
    <property type="entry name" value="TFIIS/LEDGF_dom_sf"/>
</dbReference>
<evidence type="ECO:0000256" key="1">
    <source>
        <dbReference type="PROSITE-ProRule" id="PRU00649"/>
    </source>
</evidence>
<feature type="compositionally biased region" description="Basic residues" evidence="2">
    <location>
        <begin position="133"/>
        <end position="142"/>
    </location>
</feature>
<evidence type="ECO:0000259" key="4">
    <source>
        <dbReference type="PROSITE" id="PS51319"/>
    </source>
</evidence>
<dbReference type="SMART" id="SM00293">
    <property type="entry name" value="PWWP"/>
    <property type="match status" value="1"/>
</dbReference>
<feature type="compositionally biased region" description="Basic and acidic residues" evidence="2">
    <location>
        <begin position="354"/>
        <end position="409"/>
    </location>
</feature>
<comment type="subcellular location">
    <subcellularLocation>
        <location evidence="1">Nucleus</location>
    </subcellularLocation>
</comment>
<sequence>MSDFKIGEIVWTKLRGHPWWPSRIEDEETIPQNVLQQKPRNGNSIPVMFFGSRDYAWVGNEAIKSFEDHKKDFIKKKNSALFDKAVKQAMDPSILEKEIARERAEYEEEEIEEEEEEQEEEEDDDEIEEKPTKKSNKRSKKTTKNETSRKRRKEETNKSKNTNKNNQKDNSTTNENSKELKKEVVNTKAEKTELNEATSEQSSDHNEAHKKKEHKHKRHGSPSNYIYLKTRAKIQKLLTADFNDKHIRQKASDLLTEADRIPMTVEILKDTKIGKVVKKFSQIDIKNDDMDLIKRATSLLVKWKSVIIPHHKSSKVVDSTPNESDHVDHSENEISTATKLSENEEENLTSNELGNEKNKNSKLEQNKSSDDSSNNKENNDNKDIKNESNEDKSNETKDNNENIENKNDKMDEDNNENEKNDKVEE</sequence>
<dbReference type="STRING" id="1754190.A0A1Y2AJN5"/>
<dbReference type="SUPFAM" id="SSF63748">
    <property type="entry name" value="Tudor/PWWP/MBT"/>
    <property type="match status" value="1"/>
</dbReference>
<dbReference type="EMBL" id="MCOG01000242">
    <property type="protein sequence ID" value="ORY22783.1"/>
    <property type="molecule type" value="Genomic_DNA"/>
</dbReference>
<accession>A0A1Y2AJN5</accession>
<dbReference type="PROSITE" id="PS51319">
    <property type="entry name" value="TFIIS_N"/>
    <property type="match status" value="1"/>
</dbReference>
<comment type="caution">
    <text evidence="5">The sequence shown here is derived from an EMBL/GenBank/DDBJ whole genome shotgun (WGS) entry which is preliminary data.</text>
</comment>
<protein>
    <submittedName>
        <fullName evidence="5">Tudor/PWWP/MBT</fullName>
    </submittedName>
</protein>
<feature type="compositionally biased region" description="Basic and acidic residues" evidence="2">
    <location>
        <begin position="416"/>
        <end position="425"/>
    </location>
</feature>
<evidence type="ECO:0000259" key="3">
    <source>
        <dbReference type="PROSITE" id="PS50812"/>
    </source>
</evidence>
<feature type="compositionally biased region" description="Basic and acidic residues" evidence="2">
    <location>
        <begin position="323"/>
        <end position="332"/>
    </location>
</feature>
<dbReference type="OrthoDB" id="62853at2759"/>
<keyword evidence="1" id="KW-0539">Nucleus</keyword>
<dbReference type="Proteomes" id="UP000193920">
    <property type="component" value="Unassembled WGS sequence"/>
</dbReference>
<dbReference type="Gene3D" id="2.30.30.140">
    <property type="match status" value="1"/>
</dbReference>
<feature type="domain" description="PWWP" evidence="3">
    <location>
        <begin position="6"/>
        <end position="58"/>
    </location>
</feature>
<reference evidence="5 6" key="1">
    <citation type="submission" date="2016-08" db="EMBL/GenBank/DDBJ databases">
        <title>A Parts List for Fungal Cellulosomes Revealed by Comparative Genomics.</title>
        <authorList>
            <consortium name="DOE Joint Genome Institute"/>
            <person name="Haitjema C.H."/>
            <person name="Gilmore S.P."/>
            <person name="Henske J.K."/>
            <person name="Solomon K.V."/>
            <person name="De Groot R."/>
            <person name="Kuo A."/>
            <person name="Mondo S.J."/>
            <person name="Salamov A.A."/>
            <person name="Labutti K."/>
            <person name="Zhao Z."/>
            <person name="Chiniquy J."/>
            <person name="Barry K."/>
            <person name="Brewer H.M."/>
            <person name="Purvine S.O."/>
            <person name="Wright A.T."/>
            <person name="Boxma B."/>
            <person name="Van Alen T."/>
            <person name="Hackstein J.H."/>
            <person name="Baker S.E."/>
            <person name="Grigoriev I.V."/>
            <person name="O'Malley M.A."/>
        </authorList>
    </citation>
    <scope>NUCLEOTIDE SEQUENCE [LARGE SCALE GENOMIC DNA]</scope>
    <source>
        <strain evidence="5 6">G1</strain>
    </source>
</reference>
<evidence type="ECO:0000313" key="6">
    <source>
        <dbReference type="Proteomes" id="UP000193920"/>
    </source>
</evidence>
<gene>
    <name evidence="5" type="ORF">LY90DRAFT_675718</name>
</gene>
<feature type="compositionally biased region" description="Acidic residues" evidence="2">
    <location>
        <begin position="105"/>
        <end position="128"/>
    </location>
</feature>
<dbReference type="SUPFAM" id="SSF47676">
    <property type="entry name" value="Conserved domain common to transcription factors TFIIS, elongin A, CRSP70"/>
    <property type="match status" value="1"/>
</dbReference>
<feature type="compositionally biased region" description="Low complexity" evidence="2">
    <location>
        <begin position="159"/>
        <end position="174"/>
    </location>
</feature>
<feature type="compositionally biased region" description="Basic and acidic residues" evidence="2">
    <location>
        <begin position="143"/>
        <end position="158"/>
    </location>
</feature>
<keyword evidence="6" id="KW-1185">Reference proteome</keyword>
<dbReference type="CDD" id="cd05162">
    <property type="entry name" value="PWWP"/>
    <property type="match status" value="1"/>
</dbReference>
<dbReference type="Pfam" id="PF08711">
    <property type="entry name" value="Med26"/>
    <property type="match status" value="1"/>
</dbReference>
<name>A0A1Y2AJN5_9FUNG</name>
<evidence type="ECO:0000313" key="5">
    <source>
        <dbReference type="EMBL" id="ORY22783.1"/>
    </source>
</evidence>
<evidence type="ECO:0000256" key="2">
    <source>
        <dbReference type="SAM" id="MobiDB-lite"/>
    </source>
</evidence>
<feature type="compositionally biased region" description="Basic residues" evidence="2">
    <location>
        <begin position="208"/>
        <end position="220"/>
    </location>
</feature>
<dbReference type="InterPro" id="IPR000313">
    <property type="entry name" value="PWWP_dom"/>
</dbReference>
<dbReference type="GO" id="GO:0005634">
    <property type="term" value="C:nucleus"/>
    <property type="evidence" value="ECO:0007669"/>
    <property type="project" value="UniProtKB-SubCell"/>
</dbReference>
<feature type="region of interest" description="Disordered" evidence="2">
    <location>
        <begin position="104"/>
        <end position="223"/>
    </location>
</feature>
<feature type="region of interest" description="Disordered" evidence="2">
    <location>
        <begin position="314"/>
        <end position="425"/>
    </location>
</feature>
<feature type="compositionally biased region" description="Basic and acidic residues" evidence="2">
    <location>
        <begin position="176"/>
        <end position="194"/>
    </location>
</feature>
<dbReference type="Pfam" id="PF00855">
    <property type="entry name" value="PWWP"/>
    <property type="match status" value="1"/>
</dbReference>
<dbReference type="AlphaFoldDB" id="A0A1Y2AJN5"/>
<dbReference type="InterPro" id="IPR017923">
    <property type="entry name" value="TFIIS_N"/>
</dbReference>
<dbReference type="InterPro" id="IPR052657">
    <property type="entry name" value="PDP_family_Arabidopsis"/>
</dbReference>
<proteinExistence type="predicted"/>
<feature type="domain" description="TFIIS N-terminal" evidence="4">
    <location>
        <begin position="229"/>
        <end position="310"/>
    </location>
</feature>
<dbReference type="PROSITE" id="PS50812">
    <property type="entry name" value="PWWP"/>
    <property type="match status" value="1"/>
</dbReference>
<organism evidence="5 6">
    <name type="scientific">Neocallimastix californiae</name>
    <dbReference type="NCBI Taxonomy" id="1754190"/>
    <lineage>
        <taxon>Eukaryota</taxon>
        <taxon>Fungi</taxon>
        <taxon>Fungi incertae sedis</taxon>
        <taxon>Chytridiomycota</taxon>
        <taxon>Chytridiomycota incertae sedis</taxon>
        <taxon>Neocallimastigomycetes</taxon>
        <taxon>Neocallimastigales</taxon>
        <taxon>Neocallimastigaceae</taxon>
        <taxon>Neocallimastix</taxon>
    </lineage>
</organism>